<dbReference type="Pfam" id="PF13520">
    <property type="entry name" value="AA_permease_2"/>
    <property type="match status" value="1"/>
</dbReference>
<proteinExistence type="predicted"/>
<organism evidence="8 9">
    <name type="scientific">Nannochloropsis gaditana</name>
    <dbReference type="NCBI Taxonomy" id="72520"/>
    <lineage>
        <taxon>Eukaryota</taxon>
        <taxon>Sar</taxon>
        <taxon>Stramenopiles</taxon>
        <taxon>Ochrophyta</taxon>
        <taxon>Eustigmatophyceae</taxon>
        <taxon>Eustigmatales</taxon>
        <taxon>Monodopsidaceae</taxon>
        <taxon>Nannochloropsis</taxon>
    </lineage>
</organism>
<dbReference type="AlphaFoldDB" id="W7TKI0"/>
<comment type="caution">
    <text evidence="8">The sequence shown here is derived from an EMBL/GenBank/DDBJ whole genome shotgun (WGS) entry which is preliminary data.</text>
</comment>
<evidence type="ECO:0000256" key="4">
    <source>
        <dbReference type="ARBA" id="ARBA00023136"/>
    </source>
</evidence>
<keyword evidence="9" id="KW-1185">Reference proteome</keyword>
<feature type="transmembrane region" description="Helical" evidence="6">
    <location>
        <begin position="257"/>
        <end position="276"/>
    </location>
</feature>
<comment type="subcellular location">
    <subcellularLocation>
        <location evidence="1">Membrane</location>
        <topology evidence="1">Multi-pass membrane protein</topology>
    </subcellularLocation>
</comment>
<accession>W7TKI0</accession>
<evidence type="ECO:0000256" key="5">
    <source>
        <dbReference type="SAM" id="MobiDB-lite"/>
    </source>
</evidence>
<protein>
    <submittedName>
        <fullName evidence="8">Amino acid-polyamine-organocation family</fullName>
    </submittedName>
</protein>
<evidence type="ECO:0000256" key="6">
    <source>
        <dbReference type="SAM" id="Phobius"/>
    </source>
</evidence>
<feature type="transmembrane region" description="Helical" evidence="6">
    <location>
        <begin position="188"/>
        <end position="212"/>
    </location>
</feature>
<keyword evidence="3 6" id="KW-1133">Transmembrane helix</keyword>
<dbReference type="EMBL" id="AZIL01001411">
    <property type="protein sequence ID" value="EWM23978.1"/>
    <property type="molecule type" value="Genomic_DNA"/>
</dbReference>
<feature type="domain" description="Cationic amino acid transporter C-terminal" evidence="7">
    <location>
        <begin position="567"/>
        <end position="617"/>
    </location>
</feature>
<feature type="transmembrane region" description="Helical" evidence="6">
    <location>
        <begin position="155"/>
        <end position="176"/>
    </location>
</feature>
<evidence type="ECO:0000256" key="3">
    <source>
        <dbReference type="ARBA" id="ARBA00022989"/>
    </source>
</evidence>
<dbReference type="Pfam" id="PF13906">
    <property type="entry name" value="AA_permease_C"/>
    <property type="match status" value="1"/>
</dbReference>
<name>W7TKI0_9STRA</name>
<dbReference type="Gene3D" id="1.20.1740.10">
    <property type="entry name" value="Amino acid/polyamine transporter I"/>
    <property type="match status" value="1"/>
</dbReference>
<feature type="transmembrane region" description="Helical" evidence="6">
    <location>
        <begin position="533"/>
        <end position="555"/>
    </location>
</feature>
<keyword evidence="2 6" id="KW-0812">Transmembrane</keyword>
<feature type="transmembrane region" description="Helical" evidence="6">
    <location>
        <begin position="398"/>
        <end position="423"/>
    </location>
</feature>
<dbReference type="InterPro" id="IPR029485">
    <property type="entry name" value="CAT_C"/>
</dbReference>
<reference evidence="8 9" key="1">
    <citation type="journal article" date="2014" name="Mol. Plant">
        <title>Chromosome Scale Genome Assembly and Transcriptome Profiling of Nannochloropsis gaditana in Nitrogen Depletion.</title>
        <authorList>
            <person name="Corteggiani Carpinelli E."/>
            <person name="Telatin A."/>
            <person name="Vitulo N."/>
            <person name="Forcato C."/>
            <person name="D'Angelo M."/>
            <person name="Schiavon R."/>
            <person name="Vezzi A."/>
            <person name="Giacometti G.M."/>
            <person name="Morosinotto T."/>
            <person name="Valle G."/>
        </authorList>
    </citation>
    <scope>NUCLEOTIDE SEQUENCE [LARGE SCALE GENOMIC DNA]</scope>
    <source>
        <strain evidence="8 9">B-31</strain>
    </source>
</reference>
<dbReference type="GO" id="GO:0016020">
    <property type="term" value="C:membrane"/>
    <property type="evidence" value="ECO:0007669"/>
    <property type="project" value="UniProtKB-SubCell"/>
</dbReference>
<feature type="region of interest" description="Disordered" evidence="5">
    <location>
        <begin position="1"/>
        <end position="24"/>
    </location>
</feature>
<evidence type="ECO:0000256" key="1">
    <source>
        <dbReference type="ARBA" id="ARBA00004141"/>
    </source>
</evidence>
<evidence type="ECO:0000313" key="8">
    <source>
        <dbReference type="EMBL" id="EWM23978.1"/>
    </source>
</evidence>
<sequence length="686" mass="74032">MPLQITPVSPQGAAPSPAMGNDQEEAPSLLFPSIVPQSSTSRHRLRSSCDRGSGDVVFRQEIAGIFEEVCPCEGESKRTSEQDRGGSHSRCTWHSPFLRKPMGVITEEEEKEKLARRLSLYDLLAVGIGGTVGSGVFVLAGEIANAPDLPAGPSVVLSFAAAGFACFVSGLSFAELASGIHADGSSYVYAYVHLGEIFAFWAGCCLTLEYGVSSAAVARNWGDKLGAWVNHLHTNDNGTTSIWQPGTGDRVGMWKDFNIYAGAIQFICMTIMLRGLNVSRLAIDVMTLSKMVLVIFITIAGFCVFAQANLAPFAPSGFQGILRGGMRCFFGYLGFDEVCCLAGEAKQPAKNIPRAVMGTIGIVTFLYFVAALALVGMQNFSEISTSSGFAEAFRARNLLWIANVVAVGELLTLPLVVFVSLLAQPRLQFAMAQDGLLPAILGKVDKNGNLFFGTLVAGLTSVAIALFLPFGALEDVISAGVLIAFNFTNSALMVSRRSRSTLPHINRIFVLVFNISTFIACCLWQHTGFVMPWLPVSILSTCVALLSIVLLEIVCPDQIPLASENRFRTPCVPWIPAVGATMNYFLLVQLSIEGLGLVMVYLGISLLFYAMYSFHNSQGGKNGWRGSNAVSLRRHSRHSTETDPQLIAGLLNVDEDEDEDHATQKQQSLSKDTATFLNCVLNKGEK</sequence>
<dbReference type="Proteomes" id="UP000019335">
    <property type="component" value="Chromosome 15"/>
</dbReference>
<evidence type="ECO:0000313" key="9">
    <source>
        <dbReference type="Proteomes" id="UP000019335"/>
    </source>
</evidence>
<evidence type="ECO:0000259" key="7">
    <source>
        <dbReference type="Pfam" id="PF13906"/>
    </source>
</evidence>
<dbReference type="PANTHER" id="PTHR43243:SF82">
    <property type="entry name" value="CATIONIC AMINO ACID TRANSPORTER C-TERMINAL DOMAIN-CONTAINING PROTEIN"/>
    <property type="match status" value="1"/>
</dbReference>
<dbReference type="PANTHER" id="PTHR43243">
    <property type="entry name" value="INNER MEMBRANE TRANSPORTER YGJI-RELATED"/>
    <property type="match status" value="1"/>
</dbReference>
<feature type="transmembrane region" description="Helical" evidence="6">
    <location>
        <begin position="594"/>
        <end position="612"/>
    </location>
</feature>
<feature type="transmembrane region" description="Helical" evidence="6">
    <location>
        <begin position="450"/>
        <end position="470"/>
    </location>
</feature>
<feature type="transmembrane region" description="Helical" evidence="6">
    <location>
        <begin position="355"/>
        <end position="378"/>
    </location>
</feature>
<feature type="transmembrane region" description="Helical" evidence="6">
    <location>
        <begin position="476"/>
        <end position="495"/>
    </location>
</feature>
<feature type="transmembrane region" description="Helical" evidence="6">
    <location>
        <begin position="507"/>
        <end position="527"/>
    </location>
</feature>
<dbReference type="GO" id="GO:0015171">
    <property type="term" value="F:amino acid transmembrane transporter activity"/>
    <property type="evidence" value="ECO:0007669"/>
    <property type="project" value="TreeGrafter"/>
</dbReference>
<keyword evidence="4 6" id="KW-0472">Membrane</keyword>
<evidence type="ECO:0000256" key="2">
    <source>
        <dbReference type="ARBA" id="ARBA00022692"/>
    </source>
</evidence>
<dbReference type="OrthoDB" id="5982228at2759"/>
<dbReference type="InterPro" id="IPR002293">
    <property type="entry name" value="AA/rel_permease1"/>
</dbReference>
<gene>
    <name evidence="8" type="ORF">Naga_100027g54</name>
</gene>
<feature type="transmembrane region" description="Helical" evidence="6">
    <location>
        <begin position="288"/>
        <end position="308"/>
    </location>
</feature>
<feature type="transmembrane region" description="Helical" evidence="6">
    <location>
        <begin position="120"/>
        <end position="143"/>
    </location>
</feature>